<feature type="transmembrane region" description="Helical" evidence="9">
    <location>
        <begin position="321"/>
        <end position="340"/>
    </location>
</feature>
<evidence type="ECO:0000256" key="1">
    <source>
        <dbReference type="ARBA" id="ARBA00004651"/>
    </source>
</evidence>
<dbReference type="AlphaFoldDB" id="A0A1I1AYI3"/>
<feature type="transmembrane region" description="Helical" evidence="9">
    <location>
        <begin position="172"/>
        <end position="190"/>
    </location>
</feature>
<evidence type="ECO:0000313" key="10">
    <source>
        <dbReference type="EMBL" id="SFB43155.1"/>
    </source>
</evidence>
<reference evidence="11" key="1">
    <citation type="submission" date="2016-10" db="EMBL/GenBank/DDBJ databases">
        <authorList>
            <person name="Varghese N."/>
            <person name="Submissions S."/>
        </authorList>
    </citation>
    <scope>NUCLEOTIDE SEQUENCE [LARGE SCALE GENOMIC DNA]</scope>
    <source>
        <strain evidence="11">CGMCC 4.3568</strain>
    </source>
</reference>
<dbReference type="PANTHER" id="PTHR33908">
    <property type="entry name" value="MANNOSYLTRANSFERASE YKCB-RELATED"/>
    <property type="match status" value="1"/>
</dbReference>
<evidence type="ECO:0000256" key="4">
    <source>
        <dbReference type="ARBA" id="ARBA00022679"/>
    </source>
</evidence>
<evidence type="ECO:0000256" key="5">
    <source>
        <dbReference type="ARBA" id="ARBA00022692"/>
    </source>
</evidence>
<dbReference type="Proteomes" id="UP000243799">
    <property type="component" value="Unassembled WGS sequence"/>
</dbReference>
<comment type="subcellular location">
    <subcellularLocation>
        <location evidence="1">Cell membrane</location>
        <topology evidence="1">Multi-pass membrane protein</topology>
    </subcellularLocation>
</comment>
<protein>
    <recommendedName>
        <fullName evidence="12">Glycosyltransferase RgtA/B/C/D-like domain-containing protein</fullName>
    </recommendedName>
</protein>
<feature type="transmembrane region" description="Helical" evidence="9">
    <location>
        <begin position="243"/>
        <end position="264"/>
    </location>
</feature>
<dbReference type="PANTHER" id="PTHR33908:SF11">
    <property type="entry name" value="MEMBRANE PROTEIN"/>
    <property type="match status" value="1"/>
</dbReference>
<evidence type="ECO:0000256" key="7">
    <source>
        <dbReference type="ARBA" id="ARBA00023136"/>
    </source>
</evidence>
<feature type="region of interest" description="Disordered" evidence="8">
    <location>
        <begin position="558"/>
        <end position="580"/>
    </location>
</feature>
<dbReference type="GO" id="GO:0005886">
    <property type="term" value="C:plasma membrane"/>
    <property type="evidence" value="ECO:0007669"/>
    <property type="project" value="UniProtKB-SubCell"/>
</dbReference>
<feature type="transmembrane region" description="Helical" evidence="9">
    <location>
        <begin position="382"/>
        <end position="400"/>
    </location>
</feature>
<dbReference type="EMBL" id="FOKG01000011">
    <property type="protein sequence ID" value="SFB43155.1"/>
    <property type="molecule type" value="Genomic_DNA"/>
</dbReference>
<sequence length="580" mass="61741">MSLRTVVAPEVRSVPTRARTRSAGPSGRLLSVLSVAGGTAAIGWHATRYGNWLIDDAAITFAYARSAAEGLGPVVQPGAETVEGFSNPTWMVLLAVGRLLGWFDHGAVAGIPDYVLFPKLLALACCAGVLTAFHLAARRVARRPWLVTAAAGAALAANPSFVIWCFSGLENSLFALTVVWLAVLLFLGILNDRLLTRRAALLAGGLAALAALTRPDGLIYAGAYPLIALVQWRSSGPAAVARHAALSTVAFGLPVGTFLCWRYLTFGRLVSNPSVAKSQGMPELEDLTRPGELINYAGAPAVLLLVAIIAVVLARPVWWGRALIALLVPLGLALVAYAVLKPDWMAQHRFATPVWALAALVAALAAAELIGRLHRGRRATLVFGLVVALSASAVSFSASAQQFRDQPNISMCYVADRLGRVFNSYADIVGTADASLLLPDLGGSALTSRLRLVDMAGLVEPRIADFINSGDRAGMRDYVFDEVKPTFIHSRGPWSAGNGLPADPRMDRDYHAIYLYPHPGPRNGDWVRKDAVSDPATLAALRSFAQSTMVPVDRADGAGEWPRRHCGENLRPGQTTVGQT</sequence>
<accession>A0A1I1AYI3</accession>
<dbReference type="STRING" id="490629.SAMN05216266_11165"/>
<keyword evidence="2" id="KW-1003">Cell membrane</keyword>
<dbReference type="RefSeq" id="WP_143101866.1">
    <property type="nucleotide sequence ID" value="NZ_FOKG01000011.1"/>
</dbReference>
<feature type="transmembrane region" description="Helical" evidence="9">
    <location>
        <begin position="352"/>
        <end position="370"/>
    </location>
</feature>
<evidence type="ECO:0000256" key="6">
    <source>
        <dbReference type="ARBA" id="ARBA00022989"/>
    </source>
</evidence>
<gene>
    <name evidence="10" type="ORF">SAMN05216266_11165</name>
</gene>
<feature type="transmembrane region" description="Helical" evidence="9">
    <location>
        <begin position="29"/>
        <end position="46"/>
    </location>
</feature>
<dbReference type="OrthoDB" id="3946755at2"/>
<feature type="transmembrane region" description="Helical" evidence="9">
    <location>
        <begin position="144"/>
        <end position="166"/>
    </location>
</feature>
<organism evidence="10 11">
    <name type="scientific">Amycolatopsis marina</name>
    <dbReference type="NCBI Taxonomy" id="490629"/>
    <lineage>
        <taxon>Bacteria</taxon>
        <taxon>Bacillati</taxon>
        <taxon>Actinomycetota</taxon>
        <taxon>Actinomycetes</taxon>
        <taxon>Pseudonocardiales</taxon>
        <taxon>Pseudonocardiaceae</taxon>
        <taxon>Amycolatopsis</taxon>
    </lineage>
</organism>
<evidence type="ECO:0008006" key="12">
    <source>
        <dbReference type="Google" id="ProtNLM"/>
    </source>
</evidence>
<name>A0A1I1AYI3_9PSEU</name>
<evidence type="ECO:0000256" key="3">
    <source>
        <dbReference type="ARBA" id="ARBA00022676"/>
    </source>
</evidence>
<feature type="transmembrane region" description="Helical" evidence="9">
    <location>
        <begin position="293"/>
        <end position="314"/>
    </location>
</feature>
<keyword evidence="7 9" id="KW-0472">Membrane</keyword>
<keyword evidence="4" id="KW-0808">Transferase</keyword>
<keyword evidence="5 9" id="KW-0812">Transmembrane</keyword>
<feature type="compositionally biased region" description="Basic and acidic residues" evidence="8">
    <location>
        <begin position="558"/>
        <end position="568"/>
    </location>
</feature>
<evidence type="ECO:0000256" key="2">
    <source>
        <dbReference type="ARBA" id="ARBA00022475"/>
    </source>
</evidence>
<keyword evidence="6 9" id="KW-1133">Transmembrane helix</keyword>
<dbReference type="InterPro" id="IPR050297">
    <property type="entry name" value="LipidA_mod_glycosyltrf_83"/>
</dbReference>
<keyword evidence="11" id="KW-1185">Reference proteome</keyword>
<evidence type="ECO:0000313" key="11">
    <source>
        <dbReference type="Proteomes" id="UP000243799"/>
    </source>
</evidence>
<dbReference type="GO" id="GO:0009103">
    <property type="term" value="P:lipopolysaccharide biosynthetic process"/>
    <property type="evidence" value="ECO:0007669"/>
    <property type="project" value="UniProtKB-ARBA"/>
</dbReference>
<feature type="transmembrane region" description="Helical" evidence="9">
    <location>
        <begin position="120"/>
        <end position="137"/>
    </location>
</feature>
<dbReference type="GO" id="GO:0016763">
    <property type="term" value="F:pentosyltransferase activity"/>
    <property type="evidence" value="ECO:0007669"/>
    <property type="project" value="TreeGrafter"/>
</dbReference>
<proteinExistence type="predicted"/>
<evidence type="ECO:0000256" key="9">
    <source>
        <dbReference type="SAM" id="Phobius"/>
    </source>
</evidence>
<evidence type="ECO:0000256" key="8">
    <source>
        <dbReference type="SAM" id="MobiDB-lite"/>
    </source>
</evidence>
<keyword evidence="3" id="KW-0328">Glycosyltransferase</keyword>